<dbReference type="Proteomes" id="UP000233786">
    <property type="component" value="Unassembled WGS sequence"/>
</dbReference>
<evidence type="ECO:0000313" key="1">
    <source>
        <dbReference type="EMBL" id="PKW15800.1"/>
    </source>
</evidence>
<sequence length="330" mass="36811">MNWFPMLSRQPYEAADECPWTPEEVAALAEAVRRAPSVHNTQPWSLRVQGRAARLRMRSMPELVQHDPDGRNRRMSCGAALANLAIVMRALGWATEMRWYTDEHGDGEGTVFGTHRQPPSAIDRERRRAIDRRSSFRRPFADRRIPHLARTTVVAASTTQATWVHGPVEEQALARLLAYAARAHHDDKNYQRELGAWIAPFSDEGLPEDALSERGLPAIGLATGTTRLPDQAQIAKWVAKESVLVFSTITDDPRDHLLVGEAAERAWLEATRLGLVASVMTQPLRLSEVRSALSDELDLGGVPQLLMRIGYPAAMRVPQASRRPLPDVFG</sequence>
<reference evidence="1" key="1">
    <citation type="submission" date="2017-12" db="EMBL/GenBank/DDBJ databases">
        <title>Sequencing the genomes of 1000 Actinobacteria strains.</title>
        <authorList>
            <person name="Klenk H.-P."/>
        </authorList>
    </citation>
    <scope>NUCLEOTIDE SEQUENCE [LARGE SCALE GENOMIC DNA]</scope>
    <source>
        <strain evidence="1">DSM 44228</strain>
    </source>
</reference>
<keyword evidence="2" id="KW-1185">Reference proteome</keyword>
<name>A0A2N3XYV6_SACSN</name>
<organism evidence="1 2">
    <name type="scientific">Saccharopolyspora spinosa</name>
    <dbReference type="NCBI Taxonomy" id="60894"/>
    <lineage>
        <taxon>Bacteria</taxon>
        <taxon>Bacillati</taxon>
        <taxon>Actinomycetota</taxon>
        <taxon>Actinomycetes</taxon>
        <taxon>Pseudonocardiales</taxon>
        <taxon>Pseudonocardiaceae</taxon>
        <taxon>Saccharopolyspora</taxon>
    </lineage>
</organism>
<comment type="caution">
    <text evidence="1">The sequence shown here is derived from an EMBL/GenBank/DDBJ whole genome shotgun (WGS) entry which is preliminary data.</text>
</comment>
<dbReference type="EMBL" id="PJNB01000001">
    <property type="protein sequence ID" value="PKW15800.1"/>
    <property type="molecule type" value="Genomic_DNA"/>
</dbReference>
<dbReference type="InterPro" id="IPR050627">
    <property type="entry name" value="Nitroreductase/BluB"/>
</dbReference>
<dbReference type="RefSeq" id="WP_010696909.1">
    <property type="nucleotide sequence ID" value="NZ_CP061007.1"/>
</dbReference>
<dbReference type="SUPFAM" id="SSF55469">
    <property type="entry name" value="FMN-dependent nitroreductase-like"/>
    <property type="match status" value="2"/>
</dbReference>
<proteinExistence type="predicted"/>
<accession>A0A2N3XYV6</accession>
<dbReference type="AlphaFoldDB" id="A0A2N3XYV6"/>
<protein>
    <submittedName>
        <fullName evidence="1">Nitroreductase family protein</fullName>
    </submittedName>
</protein>
<dbReference type="GO" id="GO:0016491">
    <property type="term" value="F:oxidoreductase activity"/>
    <property type="evidence" value="ECO:0007669"/>
    <property type="project" value="InterPro"/>
</dbReference>
<evidence type="ECO:0000313" key="2">
    <source>
        <dbReference type="Proteomes" id="UP000233786"/>
    </source>
</evidence>
<dbReference type="STRING" id="994479.GCA_000194155_03653"/>
<dbReference type="NCBIfam" id="NF047509">
    <property type="entry name" value="Rv3131_FMN_oxido"/>
    <property type="match status" value="1"/>
</dbReference>
<gene>
    <name evidence="1" type="ORF">A8926_3564</name>
</gene>
<dbReference type="InterPro" id="IPR000415">
    <property type="entry name" value="Nitroreductase-like"/>
</dbReference>
<dbReference type="PANTHER" id="PTHR23026">
    <property type="entry name" value="NADPH NITROREDUCTASE"/>
    <property type="match status" value="1"/>
</dbReference>
<dbReference type="PANTHER" id="PTHR23026:SF123">
    <property type="entry name" value="NAD(P)H NITROREDUCTASE RV3131-RELATED"/>
    <property type="match status" value="1"/>
</dbReference>
<dbReference type="Gene3D" id="3.40.109.10">
    <property type="entry name" value="NADH Oxidase"/>
    <property type="match status" value="2"/>
</dbReference>